<dbReference type="PRINTS" id="PR01607">
    <property type="entry name" value="APYRASEFAMLY"/>
</dbReference>
<reference evidence="5" key="1">
    <citation type="submission" date="2021-01" db="EMBL/GenBank/DDBJ databases">
        <authorList>
            <person name="Corre E."/>
            <person name="Pelletier E."/>
            <person name="Niang G."/>
            <person name="Scheremetjew M."/>
            <person name="Finn R."/>
            <person name="Kale V."/>
            <person name="Holt S."/>
            <person name="Cochrane G."/>
            <person name="Meng A."/>
            <person name="Brown T."/>
            <person name="Cohen L."/>
        </authorList>
    </citation>
    <scope>NUCLEOTIDE SEQUENCE</scope>
    <source>
        <strain evidence="5">CCMP443</strain>
    </source>
</reference>
<dbReference type="SMART" id="SM00054">
    <property type="entry name" value="EFh"/>
    <property type="match status" value="4"/>
</dbReference>
<dbReference type="SUPFAM" id="SSF55816">
    <property type="entry name" value="5'-nucleotidase (syn. UDP-sugar hydrolase), C-terminal domain"/>
    <property type="match status" value="2"/>
</dbReference>
<dbReference type="EMBL" id="HBFN01034173">
    <property type="protein sequence ID" value="CAD8806119.1"/>
    <property type="molecule type" value="Transcribed_RNA"/>
</dbReference>
<name>A0A7S0W998_9CRYP</name>
<dbReference type="Gene3D" id="3.60.21.10">
    <property type="match status" value="1"/>
</dbReference>
<gene>
    <name evidence="5" type="ORF">HTEP1355_LOCUS19798</name>
</gene>
<dbReference type="InterPro" id="IPR029052">
    <property type="entry name" value="Metallo-depent_PP-like"/>
</dbReference>
<evidence type="ECO:0000256" key="2">
    <source>
        <dbReference type="ARBA" id="ARBA00022729"/>
    </source>
</evidence>
<dbReference type="PROSITE" id="PS00018">
    <property type="entry name" value="EF_HAND_1"/>
    <property type="match status" value="4"/>
</dbReference>
<dbReference type="InterPro" id="IPR002048">
    <property type="entry name" value="EF_hand_dom"/>
</dbReference>
<dbReference type="GO" id="GO:0016787">
    <property type="term" value="F:hydrolase activity"/>
    <property type="evidence" value="ECO:0007669"/>
    <property type="project" value="InterPro"/>
</dbReference>
<dbReference type="PANTHER" id="PTHR11575">
    <property type="entry name" value="5'-NUCLEOTIDASE-RELATED"/>
    <property type="match status" value="1"/>
</dbReference>
<feature type="domain" description="EF-hand" evidence="4">
    <location>
        <begin position="778"/>
        <end position="804"/>
    </location>
</feature>
<sequence length="851" mass="94677">MHQHVVEEMEAAFLCKVPPDLRPLTSIGMRRQQTTVGTLVCTFLKDGLGCDCALIDAGCIRRNASYPADVENFTYGDLKKEVPFDSEVCVVPIRGSVVAEAVRQSRGLAALDPPQDHGGYLQADRGIVWDEETRQVTHIAGAPVDLDKEYRVAVLAVTLNGMNRNQPLIDWANDNGDKIPPEEMHRPAKEVIVSYSSALIWAYLGEHEQAERGKNGLSHMPSFDHLDKDQSGVIDFDEIKEAVQKLLGGENGVKVPEFVVQNIMHTVDANNDGTIDASEFNAFVLFFQQMNTFNKTMNDCRFRIIFVNDVYELGMFPHLDNLIRANMAPNTITMLPGDFVAPSLLSSLDKGKGMIDMMNRVGGCGIQYVCFGNHENDIPIEALRERIGEFKGEWINSNMPGFTEPALPEYRILEIEAGGQKRKIGIIGLLTIDSNLYRVGAFGGAMETATPVYETAERLKKVLMEEHGCDVVIPMTHQVMAEDREMARLKMGFPLLVAAHDHDPYCEEVEGCWIVKTGCDATQAAVIDLVWADASTPGDRPKVEIQMLNTKDYAPNEELVDVMNGHLRCVVEMESAFLCEVPPGVRLRSTGMRREPTSVGEMVTTLIRQGFRDSYGSTEACHGVMMDAGAIRRNFNYPEEYETFTYGDLKKEVPFDSEMVVVSMEGQLVCDAVRVSRERSFRSPPEDWGGYLQLDDGFKWDPATNQVTHINGEPIVADRLYSVGVLALSLNGMNRNQPLIDYANRHPERVPDLDAVRHAKDVAVYGCSTKVWQQLGSFEDLDQDGNGMLTVEEVQEAMGRVLRRKVSQVAAQNLIDAIDADGSGTVNAEEFYKVMANPQGAVELMRENEEQ</sequence>
<dbReference type="GO" id="GO:0005509">
    <property type="term" value="F:calcium ion binding"/>
    <property type="evidence" value="ECO:0007669"/>
    <property type="project" value="InterPro"/>
</dbReference>
<dbReference type="InterPro" id="IPR004843">
    <property type="entry name" value="Calcineurin-like_PHP"/>
</dbReference>
<dbReference type="InterPro" id="IPR011992">
    <property type="entry name" value="EF-hand-dom_pair"/>
</dbReference>
<dbReference type="GO" id="GO:0009166">
    <property type="term" value="P:nucleotide catabolic process"/>
    <property type="evidence" value="ECO:0007669"/>
    <property type="project" value="InterPro"/>
</dbReference>
<comment type="similarity">
    <text evidence="1">Belongs to the 5'-nucleotidase family.</text>
</comment>
<evidence type="ECO:0000256" key="1">
    <source>
        <dbReference type="ARBA" id="ARBA00006654"/>
    </source>
</evidence>
<dbReference type="InterPro" id="IPR006179">
    <property type="entry name" value="5_nucleotidase/apyrase"/>
</dbReference>
<keyword evidence="3" id="KW-0106">Calcium</keyword>
<dbReference type="PANTHER" id="PTHR11575:SF48">
    <property type="entry name" value="5'-NUCLEOTIDASE"/>
    <property type="match status" value="1"/>
</dbReference>
<dbReference type="Pfam" id="PF00149">
    <property type="entry name" value="Metallophos"/>
    <property type="match status" value="1"/>
</dbReference>
<dbReference type="Pfam" id="PF02872">
    <property type="entry name" value="5_nucleotid_C"/>
    <property type="match status" value="2"/>
</dbReference>
<organism evidence="5">
    <name type="scientific">Hemiselmis tepida</name>
    <dbReference type="NCBI Taxonomy" id="464990"/>
    <lineage>
        <taxon>Eukaryota</taxon>
        <taxon>Cryptophyceae</taxon>
        <taxon>Cryptomonadales</taxon>
        <taxon>Hemiselmidaceae</taxon>
        <taxon>Hemiselmis</taxon>
    </lineage>
</organism>
<dbReference type="Gene3D" id="3.90.780.10">
    <property type="entry name" value="5'-Nucleotidase, C-terminal domain"/>
    <property type="match status" value="2"/>
</dbReference>
<evidence type="ECO:0000259" key="4">
    <source>
        <dbReference type="PROSITE" id="PS50222"/>
    </source>
</evidence>
<feature type="domain" description="EF-hand" evidence="4">
    <location>
        <begin position="223"/>
        <end position="249"/>
    </location>
</feature>
<dbReference type="PROSITE" id="PS50222">
    <property type="entry name" value="EF_HAND_2"/>
    <property type="match status" value="4"/>
</dbReference>
<proteinExistence type="inferred from homology"/>
<accession>A0A7S0W998</accession>
<dbReference type="InterPro" id="IPR036907">
    <property type="entry name" value="5'-Nucleotdase_C_sf"/>
</dbReference>
<evidence type="ECO:0000313" key="5">
    <source>
        <dbReference type="EMBL" id="CAD8806119.1"/>
    </source>
</evidence>
<feature type="domain" description="EF-hand" evidence="4">
    <location>
        <begin position="806"/>
        <end position="841"/>
    </location>
</feature>
<dbReference type="InterPro" id="IPR018247">
    <property type="entry name" value="EF_Hand_1_Ca_BS"/>
</dbReference>
<dbReference type="Gene3D" id="1.10.238.10">
    <property type="entry name" value="EF-hand"/>
    <property type="match status" value="2"/>
</dbReference>
<keyword evidence="2" id="KW-0732">Signal</keyword>
<dbReference type="AlphaFoldDB" id="A0A7S0W998"/>
<dbReference type="InterPro" id="IPR008334">
    <property type="entry name" value="5'-Nucleotdase_C"/>
</dbReference>
<dbReference type="SUPFAM" id="SSF47473">
    <property type="entry name" value="EF-hand"/>
    <property type="match status" value="1"/>
</dbReference>
<dbReference type="Pfam" id="PF13499">
    <property type="entry name" value="EF-hand_7"/>
    <property type="match status" value="2"/>
</dbReference>
<feature type="domain" description="EF-hand" evidence="4">
    <location>
        <begin position="255"/>
        <end position="290"/>
    </location>
</feature>
<dbReference type="SUPFAM" id="SSF56300">
    <property type="entry name" value="Metallo-dependent phosphatases"/>
    <property type="match status" value="1"/>
</dbReference>
<evidence type="ECO:0000256" key="3">
    <source>
        <dbReference type="ARBA" id="ARBA00022837"/>
    </source>
</evidence>
<protein>
    <recommendedName>
        <fullName evidence="4">EF-hand domain-containing protein</fullName>
    </recommendedName>
</protein>
<dbReference type="CDD" id="cd00051">
    <property type="entry name" value="EFh"/>
    <property type="match status" value="2"/>
</dbReference>